<keyword evidence="4" id="KW-1185">Reference proteome</keyword>
<dbReference type="Pfam" id="PF07786">
    <property type="entry name" value="HGSNAT_cat"/>
    <property type="match status" value="1"/>
</dbReference>
<keyword evidence="3" id="KW-0012">Acyltransferase</keyword>
<name>A0ABV6DCP0_9HYPH</name>
<dbReference type="InterPro" id="IPR012429">
    <property type="entry name" value="HGSNAT_cat"/>
</dbReference>
<keyword evidence="1" id="KW-0472">Membrane</keyword>
<evidence type="ECO:0000313" key="3">
    <source>
        <dbReference type="EMBL" id="MFC0210423.1"/>
    </source>
</evidence>
<dbReference type="EC" id="2.3.1.78" evidence="3"/>
<keyword evidence="3" id="KW-0808">Transferase</keyword>
<dbReference type="RefSeq" id="WP_261519692.1">
    <property type="nucleotide sequence ID" value="NZ_JAODNW010000005.1"/>
</dbReference>
<feature type="transmembrane region" description="Helical" evidence="1">
    <location>
        <begin position="21"/>
        <end position="40"/>
    </location>
</feature>
<proteinExistence type="predicted"/>
<dbReference type="EMBL" id="JBHLXD010000052">
    <property type="protein sequence ID" value="MFC0210423.1"/>
    <property type="molecule type" value="Genomic_DNA"/>
</dbReference>
<sequence length="256" mass="28222">MTYTLHAPRAETSAGTRRARLIIIDVVRGLAIAGVVVYHLAWDLEFTGLVATGIVGHPAWIVFARTLAGTFMFLVGVNLVLAHRGGMRWDAFARRLGPIILAALAISIVTKFVFPDTFIYFGILHAIVAASVIGVFFLRLPMIFSLIGAALIFTIPFAFNHALFNSRWVAWIGFAEQVPPSNDFVPLFPWVGLTLLGIFLARFALAQSADAWLKRHEPPGNVARSLAWFGRHSLAIYLIHQPILLAVIIPLASWSR</sequence>
<feature type="transmembrane region" description="Helical" evidence="1">
    <location>
        <begin position="184"/>
        <end position="205"/>
    </location>
</feature>
<keyword evidence="1" id="KW-0812">Transmembrane</keyword>
<organism evidence="3 4">
    <name type="scientific">Chelativorans intermedius</name>
    <dbReference type="NCBI Taxonomy" id="515947"/>
    <lineage>
        <taxon>Bacteria</taxon>
        <taxon>Pseudomonadati</taxon>
        <taxon>Pseudomonadota</taxon>
        <taxon>Alphaproteobacteria</taxon>
        <taxon>Hyphomicrobiales</taxon>
        <taxon>Phyllobacteriaceae</taxon>
        <taxon>Chelativorans</taxon>
    </lineage>
</organism>
<feature type="transmembrane region" description="Helical" evidence="1">
    <location>
        <begin position="234"/>
        <end position="254"/>
    </location>
</feature>
<evidence type="ECO:0000259" key="2">
    <source>
        <dbReference type="Pfam" id="PF07786"/>
    </source>
</evidence>
<feature type="transmembrane region" description="Helical" evidence="1">
    <location>
        <begin position="93"/>
        <end position="112"/>
    </location>
</feature>
<feature type="transmembrane region" description="Helical" evidence="1">
    <location>
        <begin position="118"/>
        <end position="138"/>
    </location>
</feature>
<gene>
    <name evidence="3" type="ORF">ACFFJ2_18655</name>
</gene>
<evidence type="ECO:0000313" key="4">
    <source>
        <dbReference type="Proteomes" id="UP001589755"/>
    </source>
</evidence>
<reference evidence="3 4" key="1">
    <citation type="submission" date="2024-09" db="EMBL/GenBank/DDBJ databases">
        <authorList>
            <person name="Sun Q."/>
            <person name="Mori K."/>
        </authorList>
    </citation>
    <scope>NUCLEOTIDE SEQUENCE [LARGE SCALE GENOMIC DNA]</scope>
    <source>
        <strain evidence="3 4">CCM 8543</strain>
    </source>
</reference>
<feature type="domain" description="Heparan-alpha-glucosaminide N-acetyltransferase catalytic" evidence="2">
    <location>
        <begin position="20"/>
        <end position="242"/>
    </location>
</feature>
<keyword evidence="1" id="KW-1133">Transmembrane helix</keyword>
<dbReference type="GO" id="GO:0015019">
    <property type="term" value="F:heparan-alpha-glucosaminide N-acetyltransferase activity"/>
    <property type="evidence" value="ECO:0007669"/>
    <property type="project" value="UniProtKB-EC"/>
</dbReference>
<comment type="caution">
    <text evidence="3">The sequence shown here is derived from an EMBL/GenBank/DDBJ whole genome shotgun (WGS) entry which is preliminary data.</text>
</comment>
<accession>A0ABV6DCP0</accession>
<protein>
    <submittedName>
        <fullName evidence="3">Heparan-alpha-glucosaminide N-acetyltransferase</fullName>
        <ecNumber evidence="3">2.3.1.78</ecNumber>
    </submittedName>
</protein>
<feature type="transmembrane region" description="Helical" evidence="1">
    <location>
        <begin position="143"/>
        <end position="164"/>
    </location>
</feature>
<evidence type="ECO:0000256" key="1">
    <source>
        <dbReference type="SAM" id="Phobius"/>
    </source>
</evidence>
<dbReference type="Proteomes" id="UP001589755">
    <property type="component" value="Unassembled WGS sequence"/>
</dbReference>
<feature type="transmembrane region" description="Helical" evidence="1">
    <location>
        <begin position="60"/>
        <end position="81"/>
    </location>
</feature>